<feature type="compositionally biased region" description="Basic and acidic residues" evidence="7">
    <location>
        <begin position="49"/>
        <end position="61"/>
    </location>
</feature>
<dbReference type="GO" id="GO:0005634">
    <property type="term" value="C:nucleus"/>
    <property type="evidence" value="ECO:0007669"/>
    <property type="project" value="UniProtKB-SubCell"/>
</dbReference>
<dbReference type="STRING" id="4533.J3LJ74"/>
<feature type="region of interest" description="Disordered" evidence="7">
    <location>
        <begin position="122"/>
        <end position="143"/>
    </location>
</feature>
<protein>
    <recommendedName>
        <fullName evidence="8">Myb/SANT-like DNA-binding domain-containing protein</fullName>
    </recommendedName>
</protein>
<evidence type="ECO:0000256" key="7">
    <source>
        <dbReference type="SAM" id="MobiDB-lite"/>
    </source>
</evidence>
<evidence type="ECO:0000256" key="3">
    <source>
        <dbReference type="ARBA" id="ARBA00023015"/>
    </source>
</evidence>
<evidence type="ECO:0000256" key="2">
    <source>
        <dbReference type="ARBA" id="ARBA00022737"/>
    </source>
</evidence>
<reference evidence="9" key="2">
    <citation type="submission" date="2013-04" db="UniProtKB">
        <authorList>
            <consortium name="EnsemblPlants"/>
        </authorList>
    </citation>
    <scope>IDENTIFICATION</scope>
</reference>
<dbReference type="Proteomes" id="UP000006038">
    <property type="component" value="Chromosome 3"/>
</dbReference>
<evidence type="ECO:0000259" key="8">
    <source>
        <dbReference type="Pfam" id="PF13837"/>
    </source>
</evidence>
<name>J3LJ74_ORYBR</name>
<dbReference type="FunFam" id="1.10.10.60:FF:000061">
    <property type="entry name" value="Trihelix transcription factor GT-2"/>
    <property type="match status" value="1"/>
</dbReference>
<evidence type="ECO:0000256" key="6">
    <source>
        <dbReference type="ARBA" id="ARBA00023242"/>
    </source>
</evidence>
<evidence type="ECO:0000313" key="9">
    <source>
        <dbReference type="EnsemblPlants" id="OB03G11000.1"/>
    </source>
</evidence>
<sequence>MQQQQQPGMPPFSAAGEAASPISSRPPAAQQQVEEQLGGANGPGSGSSLDHDGLAGEDGDRGGSSAGNRRPRQETLALLKIRSEMDAAFREAALKGPLWEEVSRKLAEMGYTRSAKKCREKFENVDNANNGGSSGGMQTKASNGTAAAGFPVVEGAGAGGNGVASDNKGSKQESVVKERGGAAGGGQRQPQPLAMNHNYGNDRMADDMDSDSMDEDDDEFDDDDEDDDIGSGKMQMQYETSSHFQRPQMQQNQTVVVRPNGGGGGGGRMVQIERRMLGVLSQEWQPYKISFDISGGSSRRNGCNACTGGRLILKKYVKLTPFENILWSCKIKVAGYILRLLD</sequence>
<keyword evidence="6" id="KW-0539">Nucleus</keyword>
<dbReference type="InterPro" id="IPR044822">
    <property type="entry name" value="Myb_DNA-bind_4"/>
</dbReference>
<dbReference type="Gramene" id="OB03G11000.1">
    <property type="protein sequence ID" value="OB03G11000.1"/>
    <property type="gene ID" value="OB03G11000"/>
</dbReference>
<feature type="domain" description="Myb/SANT-like DNA-binding" evidence="8">
    <location>
        <begin position="72"/>
        <end position="126"/>
    </location>
</feature>
<dbReference type="AlphaFoldDB" id="J3LJ74"/>
<evidence type="ECO:0000256" key="1">
    <source>
        <dbReference type="ARBA" id="ARBA00004123"/>
    </source>
</evidence>
<proteinExistence type="predicted"/>
<organism evidence="9">
    <name type="scientific">Oryza brachyantha</name>
    <name type="common">malo sina</name>
    <dbReference type="NCBI Taxonomy" id="4533"/>
    <lineage>
        <taxon>Eukaryota</taxon>
        <taxon>Viridiplantae</taxon>
        <taxon>Streptophyta</taxon>
        <taxon>Embryophyta</taxon>
        <taxon>Tracheophyta</taxon>
        <taxon>Spermatophyta</taxon>
        <taxon>Magnoliopsida</taxon>
        <taxon>Liliopsida</taxon>
        <taxon>Poales</taxon>
        <taxon>Poaceae</taxon>
        <taxon>BOP clade</taxon>
        <taxon>Oryzoideae</taxon>
        <taxon>Oryzeae</taxon>
        <taxon>Oryzinae</taxon>
        <taxon>Oryza</taxon>
    </lineage>
</organism>
<keyword evidence="5" id="KW-0804">Transcription</keyword>
<accession>J3LJ74</accession>
<dbReference type="OMA" id="ENILWSC"/>
<keyword evidence="2" id="KW-0677">Repeat</keyword>
<dbReference type="PANTHER" id="PTHR21654:SF84">
    <property type="entry name" value="SI:DKEY-66I24.7"/>
    <property type="match status" value="1"/>
</dbReference>
<evidence type="ECO:0000256" key="5">
    <source>
        <dbReference type="ARBA" id="ARBA00023163"/>
    </source>
</evidence>
<dbReference type="CDD" id="cd12203">
    <property type="entry name" value="GT1"/>
    <property type="match status" value="1"/>
</dbReference>
<dbReference type="EnsemblPlants" id="OB03G11000.1">
    <property type="protein sequence ID" value="OB03G11000.1"/>
    <property type="gene ID" value="OB03G11000"/>
</dbReference>
<comment type="subcellular location">
    <subcellularLocation>
        <location evidence="1">Nucleus</location>
    </subcellularLocation>
</comment>
<dbReference type="GO" id="GO:0003677">
    <property type="term" value="F:DNA binding"/>
    <property type="evidence" value="ECO:0007669"/>
    <property type="project" value="UniProtKB-KW"/>
</dbReference>
<dbReference type="PANTHER" id="PTHR21654">
    <property type="entry name" value="FI21293P1"/>
    <property type="match status" value="1"/>
</dbReference>
<feature type="region of interest" description="Disordered" evidence="7">
    <location>
        <begin position="159"/>
        <end position="232"/>
    </location>
</feature>
<feature type="region of interest" description="Disordered" evidence="7">
    <location>
        <begin position="1"/>
        <end position="75"/>
    </location>
</feature>
<evidence type="ECO:0000313" key="10">
    <source>
        <dbReference type="Proteomes" id="UP000006038"/>
    </source>
</evidence>
<dbReference type="eggNOG" id="KOG4282">
    <property type="taxonomic scope" value="Eukaryota"/>
</dbReference>
<feature type="compositionally biased region" description="Polar residues" evidence="7">
    <location>
        <begin position="126"/>
        <end position="143"/>
    </location>
</feature>
<feature type="compositionally biased region" description="Acidic residues" evidence="7">
    <location>
        <begin position="207"/>
        <end position="229"/>
    </location>
</feature>
<dbReference type="Pfam" id="PF13837">
    <property type="entry name" value="Myb_DNA-bind_4"/>
    <property type="match status" value="1"/>
</dbReference>
<keyword evidence="10" id="KW-1185">Reference proteome</keyword>
<feature type="compositionally biased region" description="Basic and acidic residues" evidence="7">
    <location>
        <begin position="168"/>
        <end position="180"/>
    </location>
</feature>
<feature type="compositionally biased region" description="Low complexity" evidence="7">
    <location>
        <begin position="18"/>
        <end position="32"/>
    </location>
</feature>
<keyword evidence="3" id="KW-0805">Transcription regulation</keyword>
<dbReference type="GO" id="GO:0006355">
    <property type="term" value="P:regulation of DNA-templated transcription"/>
    <property type="evidence" value="ECO:0007669"/>
    <property type="project" value="UniProtKB-ARBA"/>
</dbReference>
<dbReference type="Gene3D" id="1.10.10.60">
    <property type="entry name" value="Homeodomain-like"/>
    <property type="match status" value="1"/>
</dbReference>
<keyword evidence="4" id="KW-0238">DNA-binding</keyword>
<evidence type="ECO:0000256" key="4">
    <source>
        <dbReference type="ARBA" id="ARBA00023125"/>
    </source>
</evidence>
<reference evidence="9" key="1">
    <citation type="journal article" date="2013" name="Nat. Commun.">
        <title>Whole-genome sequencing of Oryza brachyantha reveals mechanisms underlying Oryza genome evolution.</title>
        <authorList>
            <person name="Chen J."/>
            <person name="Huang Q."/>
            <person name="Gao D."/>
            <person name="Wang J."/>
            <person name="Lang Y."/>
            <person name="Liu T."/>
            <person name="Li B."/>
            <person name="Bai Z."/>
            <person name="Luis Goicoechea J."/>
            <person name="Liang C."/>
            <person name="Chen C."/>
            <person name="Zhang W."/>
            <person name="Sun S."/>
            <person name="Liao Y."/>
            <person name="Zhang X."/>
            <person name="Yang L."/>
            <person name="Song C."/>
            <person name="Wang M."/>
            <person name="Shi J."/>
            <person name="Liu G."/>
            <person name="Liu J."/>
            <person name="Zhou H."/>
            <person name="Zhou W."/>
            <person name="Yu Q."/>
            <person name="An N."/>
            <person name="Chen Y."/>
            <person name="Cai Q."/>
            <person name="Wang B."/>
            <person name="Liu B."/>
            <person name="Min J."/>
            <person name="Huang Y."/>
            <person name="Wu H."/>
            <person name="Li Z."/>
            <person name="Zhang Y."/>
            <person name="Yin Y."/>
            <person name="Song W."/>
            <person name="Jiang J."/>
            <person name="Jackson S.A."/>
            <person name="Wing R.A."/>
            <person name="Wang J."/>
            <person name="Chen M."/>
        </authorList>
    </citation>
    <scope>NUCLEOTIDE SEQUENCE [LARGE SCALE GENOMIC DNA]</scope>
    <source>
        <strain evidence="9">cv. IRGC 101232</strain>
    </source>
</reference>
<dbReference type="HOGENOM" id="CLU_069926_0_0_1"/>